<dbReference type="AlphaFoldDB" id="A0A8C9IFK1"/>
<protein>
    <submittedName>
        <fullName evidence="1">Uncharacterized protein</fullName>
    </submittedName>
</protein>
<proteinExistence type="predicted"/>
<name>A0A8C9IFK1_9PRIM</name>
<evidence type="ECO:0000313" key="2">
    <source>
        <dbReference type="Proteomes" id="UP000694416"/>
    </source>
</evidence>
<dbReference type="Proteomes" id="UP000694416">
    <property type="component" value="Unplaced"/>
</dbReference>
<reference evidence="1" key="2">
    <citation type="submission" date="2025-09" db="UniProtKB">
        <authorList>
            <consortium name="Ensembl"/>
        </authorList>
    </citation>
    <scope>IDENTIFICATION</scope>
</reference>
<sequence length="65" mass="7400">MIILPIILMCNYCSFFCFLHHYKLWTTKQALTAMPDGLVQGSGVCMAVGTGPFLQDNWQVCWEVK</sequence>
<reference evidence="1" key="1">
    <citation type="submission" date="2025-08" db="UniProtKB">
        <authorList>
            <consortium name="Ensembl"/>
        </authorList>
    </citation>
    <scope>IDENTIFICATION</scope>
</reference>
<dbReference type="Ensembl" id="ENSPTET00000048226.1">
    <property type="protein sequence ID" value="ENSPTEP00000035445.1"/>
    <property type="gene ID" value="ENSPTEG00000033449.1"/>
</dbReference>
<evidence type="ECO:0000313" key="1">
    <source>
        <dbReference type="Ensembl" id="ENSPTEP00000035445.1"/>
    </source>
</evidence>
<accession>A0A8C9IFK1</accession>
<organism evidence="1 2">
    <name type="scientific">Piliocolobus tephrosceles</name>
    <name type="common">Ugandan red Colobus</name>
    <dbReference type="NCBI Taxonomy" id="591936"/>
    <lineage>
        <taxon>Eukaryota</taxon>
        <taxon>Metazoa</taxon>
        <taxon>Chordata</taxon>
        <taxon>Craniata</taxon>
        <taxon>Vertebrata</taxon>
        <taxon>Euteleostomi</taxon>
        <taxon>Mammalia</taxon>
        <taxon>Eutheria</taxon>
        <taxon>Euarchontoglires</taxon>
        <taxon>Primates</taxon>
        <taxon>Haplorrhini</taxon>
        <taxon>Catarrhini</taxon>
        <taxon>Cercopithecidae</taxon>
        <taxon>Colobinae</taxon>
        <taxon>Piliocolobus</taxon>
    </lineage>
</organism>
<keyword evidence="2" id="KW-1185">Reference proteome</keyword>